<keyword evidence="9" id="KW-1185">Reference proteome</keyword>
<dbReference type="AlphaFoldDB" id="A0AA88S3J4"/>
<accession>A0AA88S3J4</accession>
<proteinExistence type="inferred from homology"/>
<evidence type="ECO:0000313" key="8">
    <source>
        <dbReference type="EMBL" id="KAK2995468.1"/>
    </source>
</evidence>
<feature type="domain" description="EamA" evidence="7">
    <location>
        <begin position="7"/>
        <end position="118"/>
    </location>
</feature>
<comment type="caution">
    <text evidence="6">Lacks conserved residue(s) required for the propagation of feature annotation.</text>
</comment>
<dbReference type="InterPro" id="IPR030184">
    <property type="entry name" value="WAT1-related"/>
</dbReference>
<evidence type="ECO:0000256" key="6">
    <source>
        <dbReference type="RuleBase" id="RU363077"/>
    </source>
</evidence>
<keyword evidence="4 6" id="KW-1133">Transmembrane helix</keyword>
<keyword evidence="5 6" id="KW-0472">Membrane</keyword>
<evidence type="ECO:0000259" key="7">
    <source>
        <dbReference type="Pfam" id="PF00892"/>
    </source>
</evidence>
<reference evidence="8" key="1">
    <citation type="submission" date="2022-12" db="EMBL/GenBank/DDBJ databases">
        <title>Draft genome assemblies for two species of Escallonia (Escalloniales).</title>
        <authorList>
            <person name="Chanderbali A."/>
            <person name="Dervinis C."/>
            <person name="Anghel I."/>
            <person name="Soltis D."/>
            <person name="Soltis P."/>
            <person name="Zapata F."/>
        </authorList>
    </citation>
    <scope>NUCLEOTIDE SEQUENCE</scope>
    <source>
        <strain evidence="8">UCBG92.1500</strain>
        <tissue evidence="8">Leaf</tissue>
    </source>
</reference>
<sequence length="260" mass="27952">MDGKKPYLAVILIRSIYAGMGLLSKASFDAGMNSFVFVFYRQAAATNFLVPLAILFEWKTAPSLPFTTICKAFLLSFCGITLTLNLSGVAVTHTSATLAAAIINCLPVIIFFLAVLFRTRAFVASFLHMGAFEPVARMEEVKLTTTPGLAKVAGSSYEKLPFEASLYNSSVLFKLHSVINHCHCSGKRPLPLEAGMECQPPCHSLLVAGGTLLVGALFSVLWGKSEEKKIADRMLLAGQAEKGCSDSEAMTIKSPPPVPL</sequence>
<organism evidence="8 9">
    <name type="scientific">Escallonia rubra</name>
    <dbReference type="NCBI Taxonomy" id="112253"/>
    <lineage>
        <taxon>Eukaryota</taxon>
        <taxon>Viridiplantae</taxon>
        <taxon>Streptophyta</taxon>
        <taxon>Embryophyta</taxon>
        <taxon>Tracheophyta</taxon>
        <taxon>Spermatophyta</taxon>
        <taxon>Magnoliopsida</taxon>
        <taxon>eudicotyledons</taxon>
        <taxon>Gunneridae</taxon>
        <taxon>Pentapetalae</taxon>
        <taxon>asterids</taxon>
        <taxon>campanulids</taxon>
        <taxon>Escalloniales</taxon>
        <taxon>Escalloniaceae</taxon>
        <taxon>Escallonia</taxon>
    </lineage>
</organism>
<evidence type="ECO:0000256" key="2">
    <source>
        <dbReference type="ARBA" id="ARBA00007635"/>
    </source>
</evidence>
<dbReference type="PANTHER" id="PTHR31218">
    <property type="entry name" value="WAT1-RELATED PROTEIN"/>
    <property type="match status" value="1"/>
</dbReference>
<dbReference type="InterPro" id="IPR000620">
    <property type="entry name" value="EamA_dom"/>
</dbReference>
<evidence type="ECO:0000313" key="9">
    <source>
        <dbReference type="Proteomes" id="UP001187471"/>
    </source>
</evidence>
<evidence type="ECO:0000256" key="4">
    <source>
        <dbReference type="ARBA" id="ARBA00022989"/>
    </source>
</evidence>
<gene>
    <name evidence="8" type="ORF">RJ640_009993</name>
</gene>
<evidence type="ECO:0000256" key="3">
    <source>
        <dbReference type="ARBA" id="ARBA00022692"/>
    </source>
</evidence>
<dbReference type="Pfam" id="PF00892">
    <property type="entry name" value="EamA"/>
    <property type="match status" value="1"/>
</dbReference>
<dbReference type="GO" id="GO:0016020">
    <property type="term" value="C:membrane"/>
    <property type="evidence" value="ECO:0007669"/>
    <property type="project" value="UniProtKB-SubCell"/>
</dbReference>
<feature type="transmembrane region" description="Helical" evidence="6">
    <location>
        <begin position="96"/>
        <end position="117"/>
    </location>
</feature>
<comment type="caution">
    <text evidence="8">The sequence shown here is derived from an EMBL/GenBank/DDBJ whole genome shotgun (WGS) entry which is preliminary data.</text>
</comment>
<evidence type="ECO:0000256" key="5">
    <source>
        <dbReference type="ARBA" id="ARBA00023136"/>
    </source>
</evidence>
<evidence type="ECO:0000256" key="1">
    <source>
        <dbReference type="ARBA" id="ARBA00004141"/>
    </source>
</evidence>
<keyword evidence="3 6" id="KW-0812">Transmembrane</keyword>
<feature type="transmembrane region" description="Helical" evidence="6">
    <location>
        <begin position="35"/>
        <end position="58"/>
    </location>
</feature>
<dbReference type="GO" id="GO:0022857">
    <property type="term" value="F:transmembrane transporter activity"/>
    <property type="evidence" value="ECO:0007669"/>
    <property type="project" value="InterPro"/>
</dbReference>
<dbReference type="EMBL" id="JAVXUO010000098">
    <property type="protein sequence ID" value="KAK2995468.1"/>
    <property type="molecule type" value="Genomic_DNA"/>
</dbReference>
<dbReference type="Proteomes" id="UP001187471">
    <property type="component" value="Unassembled WGS sequence"/>
</dbReference>
<protein>
    <recommendedName>
        <fullName evidence="6">WAT1-related protein</fullName>
    </recommendedName>
</protein>
<comment type="similarity">
    <text evidence="2 6">Belongs to the drug/metabolite transporter (DMT) superfamily. Plant drug/metabolite exporter (P-DME) (TC 2.A.7.4) family.</text>
</comment>
<feature type="transmembrane region" description="Helical" evidence="6">
    <location>
        <begin position="6"/>
        <end position="23"/>
    </location>
</feature>
<feature type="transmembrane region" description="Helical" evidence="6">
    <location>
        <begin position="64"/>
        <end position="84"/>
    </location>
</feature>
<comment type="subcellular location">
    <subcellularLocation>
        <location evidence="1 6">Membrane</location>
        <topology evidence="1 6">Multi-pass membrane protein</topology>
    </subcellularLocation>
</comment>
<name>A0AA88S3J4_9ASTE</name>